<keyword evidence="2" id="KW-1185">Reference proteome</keyword>
<evidence type="ECO:0000313" key="2">
    <source>
        <dbReference type="Proteomes" id="UP000798662"/>
    </source>
</evidence>
<gene>
    <name evidence="1" type="ORF">I4F81_002044</name>
</gene>
<proteinExistence type="predicted"/>
<accession>A0ACC3BNF0</accession>
<name>A0ACC3BNF0_PYRYE</name>
<evidence type="ECO:0000313" key="1">
    <source>
        <dbReference type="EMBL" id="KAK1859448.1"/>
    </source>
</evidence>
<organism evidence="1 2">
    <name type="scientific">Pyropia yezoensis</name>
    <name type="common">Susabi-nori</name>
    <name type="synonym">Porphyra yezoensis</name>
    <dbReference type="NCBI Taxonomy" id="2788"/>
    <lineage>
        <taxon>Eukaryota</taxon>
        <taxon>Rhodophyta</taxon>
        <taxon>Bangiophyceae</taxon>
        <taxon>Bangiales</taxon>
        <taxon>Bangiaceae</taxon>
        <taxon>Pyropia</taxon>
    </lineage>
</organism>
<reference evidence="1" key="1">
    <citation type="submission" date="2019-11" db="EMBL/GenBank/DDBJ databases">
        <title>Nori genome reveals adaptations in red seaweeds to the harsh intertidal environment.</title>
        <authorList>
            <person name="Wang D."/>
            <person name="Mao Y."/>
        </authorList>
    </citation>
    <scope>NUCLEOTIDE SEQUENCE</scope>
    <source>
        <tissue evidence="1">Gametophyte</tissue>
    </source>
</reference>
<comment type="caution">
    <text evidence="1">The sequence shown here is derived from an EMBL/GenBank/DDBJ whole genome shotgun (WGS) entry which is preliminary data.</text>
</comment>
<dbReference type="Proteomes" id="UP000798662">
    <property type="component" value="Chromosome 1"/>
</dbReference>
<sequence length="1202" mass="123983">MFFSAEMQPSNVELLLNRLDAVAAGQPGRSAAAPEGPSEFENEGPPTLTDFLDEDDLLPECRSENARLIEYLCKQEQILELVKMCTSLPSSDVAEDVATASAAVAAEVNGTPPPRINPVSEAAAKRRYKYPYVASEVLSADIAPMYDALINSNIIMDELLGSVEATPEGQLDAFLAGHINKVCVALLSSRNEQTLAHMGRRPGFVHALLRHVSVGAIADLLVHLLDAPDREPHRLTYGATEDDAPPFPAALHLLAGANVLRGLAEAAVLHALPTSANRKLLASVAELAGKGPPTPPENPHSSLLNGHGVVVGKDAPPSDDAGGAPIDADTQDHGGSEDTLSSDTAPNSDEFAKANGLTPSAAADDGEGDALPVEAPDSTDVAPGELRAPAVQASEEAAEVAEESPSSRRMREEALSNAAVAFLGLSHRVLRLPPGDVPDALSPYASPSVVSLLVDAGLHASDGPGSAPTLLLQALGVAADLVAAPRAVMQAAAAAEDNGVGGGCAQAMADDGWGPQTAFGEPETDFGPYGGGPGETDLDAPSSNADGTTDVMVSEDAALAADCSAETSAMESEGGATSELDIGASLPDTTDPATIDIAGDGVSSPTSNTDPEAESDASKEASALTRALELELSGRFERLAALLIPPGQAGEETPEAVQQRELQSAPLTSCQAQMPLGAARLKVAEFFSACLRSAGPDALEVLSSCQVPKTLLYLFTRHEWSSMLHGVVSSAVIAAADAAAEHREYALRVWLDADIIGWLVRAWTRASAAPHGEEENGSSISTEDGAPESVDLGASPPPNGTPPGAASLGPRRRQRRDRDVHGNVKFRPGYMGHLIQMSSSLRLFLERASDEQAELSGFTPENREQFFRFCAESLDDAVALEGRVLGGERPPAGVGSEGEEAFEASRMFDLGGVELQNGQEVSDDLDSNEVVLRLQRMQMPSEDELGDDLGDSQTEPAFGVVNEPAQGEEIDQYAGDARASEQPALQQDYDEDEEDEVGSYAAFKRVSRQSATLTPSGDAIATDAPLPRPRRSEVLGKFPPAFRAESREELANQLIQIAAARQGGTGGPSGEAEGAVDPHPEVDLDVDADTAVTPVEVDHDSPDTGAVGVMNGSPSAAAAAADGDDDGAATVLVGKTPPTVAAAASSTEACAADVATEACASHTATEPDAADLATEACAADAATEAGAADAAAEAGAADAAAP</sequence>
<protein>
    <submittedName>
        <fullName evidence="1">Uncharacterized protein</fullName>
    </submittedName>
</protein>
<dbReference type="EMBL" id="CM020618">
    <property type="protein sequence ID" value="KAK1859448.1"/>
    <property type="molecule type" value="Genomic_DNA"/>
</dbReference>